<dbReference type="AlphaFoldDB" id="A0A914X233"/>
<accession>A0A914X233</accession>
<dbReference type="Proteomes" id="UP000887566">
    <property type="component" value="Unplaced"/>
</dbReference>
<reference evidence="2" key="1">
    <citation type="submission" date="2022-11" db="UniProtKB">
        <authorList>
            <consortium name="WormBaseParasite"/>
        </authorList>
    </citation>
    <scope>IDENTIFICATION</scope>
</reference>
<protein>
    <submittedName>
        <fullName evidence="2">Secreted protein</fullName>
    </submittedName>
</protein>
<organism evidence="1 2">
    <name type="scientific">Plectus sambesii</name>
    <dbReference type="NCBI Taxonomy" id="2011161"/>
    <lineage>
        <taxon>Eukaryota</taxon>
        <taxon>Metazoa</taxon>
        <taxon>Ecdysozoa</taxon>
        <taxon>Nematoda</taxon>
        <taxon>Chromadorea</taxon>
        <taxon>Plectida</taxon>
        <taxon>Plectina</taxon>
        <taxon>Plectoidea</taxon>
        <taxon>Plectidae</taxon>
        <taxon>Plectus</taxon>
    </lineage>
</organism>
<name>A0A914X233_9BILA</name>
<proteinExistence type="predicted"/>
<dbReference type="WBParaSite" id="PSAMB.scaffold56size92332.g1260.t1">
    <property type="protein sequence ID" value="PSAMB.scaffold56size92332.g1260.t1"/>
    <property type="gene ID" value="PSAMB.scaffold56size92332.g1260"/>
</dbReference>
<keyword evidence="1" id="KW-1185">Reference proteome</keyword>
<sequence length="110" mass="12190">MCVVAFWMTRRGVCVYRRPSARCLVRPGVVYDWRRRSEKPAAALVVRSLRAPPVPSSGRCCAYAPSLQAQAPVRRSFPTAYLSSVLLQPLADSVNSIDRSPTSLPTTRAR</sequence>
<evidence type="ECO:0000313" key="1">
    <source>
        <dbReference type="Proteomes" id="UP000887566"/>
    </source>
</evidence>
<evidence type="ECO:0000313" key="2">
    <source>
        <dbReference type="WBParaSite" id="PSAMB.scaffold56size92332.g1260.t1"/>
    </source>
</evidence>